<comment type="subcellular location">
    <subcellularLocation>
        <location evidence="1 8">Cell membrane</location>
        <topology evidence="1 8">Multi-pass membrane protein</topology>
    </subcellularLocation>
</comment>
<keyword evidence="7 8" id="KW-0472">Membrane</keyword>
<keyword evidence="10" id="KW-1185">Reference proteome</keyword>
<feature type="domain" description="Casparian strip membrane protein" evidence="9">
    <location>
        <begin position="111"/>
        <end position="250"/>
    </location>
</feature>
<dbReference type="Proteomes" id="UP000694864">
    <property type="component" value="Chromosome 8"/>
</dbReference>
<feature type="transmembrane region" description="Helical" evidence="8">
    <location>
        <begin position="158"/>
        <end position="178"/>
    </location>
</feature>
<accession>A0ABM0T7P2</accession>
<evidence type="ECO:0000313" key="10">
    <source>
        <dbReference type="Proteomes" id="UP000694864"/>
    </source>
</evidence>
<protein>
    <recommendedName>
        <fullName evidence="8">CASP-like protein</fullName>
    </recommendedName>
</protein>
<dbReference type="Pfam" id="PF04535">
    <property type="entry name" value="CASP_dom"/>
    <property type="match status" value="1"/>
</dbReference>
<evidence type="ECO:0000256" key="5">
    <source>
        <dbReference type="ARBA" id="ARBA00022692"/>
    </source>
</evidence>
<keyword evidence="5 8" id="KW-0812">Transmembrane</keyword>
<feature type="transmembrane region" description="Helical" evidence="8">
    <location>
        <begin position="198"/>
        <end position="222"/>
    </location>
</feature>
<evidence type="ECO:0000256" key="2">
    <source>
        <dbReference type="ARBA" id="ARBA00007651"/>
    </source>
</evidence>
<dbReference type="PANTHER" id="PTHR33573:SF15">
    <property type="entry name" value="CASP-LIKE PROTEIN 4A4"/>
    <property type="match status" value="1"/>
</dbReference>
<dbReference type="PANTHER" id="PTHR33573">
    <property type="entry name" value="CASP-LIKE PROTEIN 4A4"/>
    <property type="match status" value="1"/>
</dbReference>
<evidence type="ECO:0000259" key="9">
    <source>
        <dbReference type="Pfam" id="PF04535"/>
    </source>
</evidence>
<feature type="transmembrane region" description="Helical" evidence="8">
    <location>
        <begin position="117"/>
        <end position="138"/>
    </location>
</feature>
<dbReference type="RefSeq" id="XP_010422120.1">
    <property type="nucleotide sequence ID" value="XM_010423818.2"/>
</dbReference>
<organism evidence="10 11">
    <name type="scientific">Camelina sativa</name>
    <name type="common">False flax</name>
    <name type="synonym">Myagrum sativum</name>
    <dbReference type="NCBI Taxonomy" id="90675"/>
    <lineage>
        <taxon>Eukaryota</taxon>
        <taxon>Viridiplantae</taxon>
        <taxon>Streptophyta</taxon>
        <taxon>Embryophyta</taxon>
        <taxon>Tracheophyta</taxon>
        <taxon>Spermatophyta</taxon>
        <taxon>Magnoliopsida</taxon>
        <taxon>eudicotyledons</taxon>
        <taxon>Gunneridae</taxon>
        <taxon>Pentapetalae</taxon>
        <taxon>rosids</taxon>
        <taxon>malvids</taxon>
        <taxon>Brassicales</taxon>
        <taxon>Brassicaceae</taxon>
        <taxon>Camelineae</taxon>
        <taxon>Camelina</taxon>
    </lineage>
</organism>
<keyword evidence="4 8" id="KW-1003">Cell membrane</keyword>
<keyword evidence="6 8" id="KW-1133">Transmembrane helix</keyword>
<gene>
    <name evidence="11" type="primary">LOC104707462</name>
</gene>
<comment type="subunit">
    <text evidence="3 8">Homodimer and heterodimers.</text>
</comment>
<name>A0ABM0T7P2_CAMSA</name>
<evidence type="ECO:0000256" key="7">
    <source>
        <dbReference type="ARBA" id="ARBA00023136"/>
    </source>
</evidence>
<sequence length="268" mass="30041">MEEKKCINFKQTFAETSCKSLIQKQTLSLAKNTTLLTSHKLFNLNYFKDRLKFFLMKELKDHVVVITYGPSSEGSVTASPVSQHTTSVPTPSSFAYSATPSISRFSSRRASVHISGLVLRFITLVLCFVSALSLAVNVHRPSRRHLTQNSSSFASYPELLYCFGVAVTGFVYTCLQTFKGVCDITHRGVLISEPLSDYISFIFDQVICYLLVSSSSVAIAWIQHRNEDAVKTLKNSSIVSVSMSFSAFLVLTLSSLLSWYKLCKRFMW</sequence>
<feature type="transmembrane region" description="Helical" evidence="8">
    <location>
        <begin position="242"/>
        <end position="260"/>
    </location>
</feature>
<reference evidence="11" key="2">
    <citation type="submission" date="2025-08" db="UniProtKB">
        <authorList>
            <consortium name="RefSeq"/>
        </authorList>
    </citation>
    <scope>IDENTIFICATION</scope>
    <source>
        <tissue evidence="11">Leaf</tissue>
    </source>
</reference>
<evidence type="ECO:0000313" key="11">
    <source>
        <dbReference type="RefSeq" id="XP_010422120.1"/>
    </source>
</evidence>
<proteinExistence type="inferred from homology"/>
<evidence type="ECO:0000256" key="8">
    <source>
        <dbReference type="RuleBase" id="RU361233"/>
    </source>
</evidence>
<dbReference type="InterPro" id="IPR006702">
    <property type="entry name" value="CASP_dom"/>
</dbReference>
<dbReference type="GeneID" id="104707462"/>
<reference evidence="10" key="1">
    <citation type="journal article" date="2014" name="Nat. Commun.">
        <title>The emerging biofuel crop Camelina sativa retains a highly undifferentiated hexaploid genome structure.</title>
        <authorList>
            <person name="Kagale S."/>
            <person name="Koh C."/>
            <person name="Nixon J."/>
            <person name="Bollina V."/>
            <person name="Clarke W.E."/>
            <person name="Tuteja R."/>
            <person name="Spillane C."/>
            <person name="Robinson S.J."/>
            <person name="Links M.G."/>
            <person name="Clarke C."/>
            <person name="Higgins E.E."/>
            <person name="Huebert T."/>
            <person name="Sharpe A.G."/>
            <person name="Parkin I.A."/>
        </authorList>
    </citation>
    <scope>NUCLEOTIDE SEQUENCE [LARGE SCALE GENOMIC DNA]</scope>
    <source>
        <strain evidence="10">cv. DH55</strain>
    </source>
</reference>
<comment type="similarity">
    <text evidence="2 8">Belongs to the Casparian strip membrane proteins (CASP) family.</text>
</comment>
<evidence type="ECO:0000256" key="4">
    <source>
        <dbReference type="ARBA" id="ARBA00022475"/>
    </source>
</evidence>
<evidence type="ECO:0000256" key="6">
    <source>
        <dbReference type="ARBA" id="ARBA00022989"/>
    </source>
</evidence>
<evidence type="ECO:0000256" key="3">
    <source>
        <dbReference type="ARBA" id="ARBA00011489"/>
    </source>
</evidence>
<evidence type="ECO:0000256" key="1">
    <source>
        <dbReference type="ARBA" id="ARBA00004651"/>
    </source>
</evidence>